<evidence type="ECO:0000256" key="1">
    <source>
        <dbReference type="ARBA" id="ARBA00001946"/>
    </source>
</evidence>
<keyword evidence="7" id="KW-0067">ATP-binding</keyword>
<dbReference type="PANTHER" id="PTHR11136:SF0">
    <property type="entry name" value="DIHYDROFOLATE SYNTHETASE-RELATED"/>
    <property type="match status" value="1"/>
</dbReference>
<dbReference type="GO" id="GO:0008841">
    <property type="term" value="F:dihydrofolate synthase activity"/>
    <property type="evidence" value="ECO:0007669"/>
    <property type="project" value="TreeGrafter"/>
</dbReference>
<dbReference type="SUPFAM" id="SSF53244">
    <property type="entry name" value="MurD-like peptide ligases, peptide-binding domain"/>
    <property type="match status" value="1"/>
</dbReference>
<dbReference type="InterPro" id="IPR013221">
    <property type="entry name" value="Mur_ligase_cen"/>
</dbReference>
<reference evidence="14 15" key="1">
    <citation type="submission" date="2023-03" db="EMBL/GenBank/DDBJ databases">
        <title>Complete genome sequences of several Auritidibacter ignavus strains isolated from ear infections.</title>
        <authorList>
            <person name="Baehr T."/>
            <person name="Baumhoegger A.M."/>
        </authorList>
    </citation>
    <scope>NUCLEOTIDE SEQUENCE [LARGE SCALE GENOMIC DNA]</scope>
    <source>
        <strain evidence="14 15">BABAE-6</strain>
    </source>
</reference>
<keyword evidence="6" id="KW-0547">Nucleotide-binding</keyword>
<dbReference type="SUPFAM" id="SSF53623">
    <property type="entry name" value="MurD-like peptide ligases, catalytic domain"/>
    <property type="match status" value="1"/>
</dbReference>
<protein>
    <recommendedName>
        <fullName evidence="3">tetrahydrofolate synthase</fullName>
        <ecNumber evidence="3">6.3.2.17</ecNumber>
    </recommendedName>
    <alternativeName>
        <fullName evidence="9">Tetrahydrofolylpolyglutamate synthase</fullName>
    </alternativeName>
</protein>
<proteinExistence type="inferred from homology"/>
<evidence type="ECO:0000256" key="6">
    <source>
        <dbReference type="ARBA" id="ARBA00022741"/>
    </source>
</evidence>
<dbReference type="InterPro" id="IPR018109">
    <property type="entry name" value="Folylpolyglutamate_synth_CS"/>
</dbReference>
<dbReference type="GO" id="GO:0005524">
    <property type="term" value="F:ATP binding"/>
    <property type="evidence" value="ECO:0007669"/>
    <property type="project" value="UniProtKB-KW"/>
</dbReference>
<comment type="similarity">
    <text evidence="2">Belongs to the folylpolyglutamate synthase family.</text>
</comment>
<dbReference type="InterPro" id="IPR036615">
    <property type="entry name" value="Mur_ligase_C_dom_sf"/>
</dbReference>
<feature type="compositionally biased region" description="Acidic residues" evidence="11">
    <location>
        <begin position="504"/>
        <end position="513"/>
    </location>
</feature>
<evidence type="ECO:0000256" key="11">
    <source>
        <dbReference type="SAM" id="MobiDB-lite"/>
    </source>
</evidence>
<dbReference type="EC" id="6.3.2.17" evidence="3"/>
<dbReference type="PANTHER" id="PTHR11136">
    <property type="entry name" value="FOLYLPOLYGLUTAMATE SYNTHASE-RELATED"/>
    <property type="match status" value="1"/>
</dbReference>
<dbReference type="GO" id="GO:0005737">
    <property type="term" value="C:cytoplasm"/>
    <property type="evidence" value="ECO:0007669"/>
    <property type="project" value="TreeGrafter"/>
</dbReference>
<organism evidence="14 15">
    <name type="scientific">Auritidibacter ignavus</name>
    <dbReference type="NCBI Taxonomy" id="678932"/>
    <lineage>
        <taxon>Bacteria</taxon>
        <taxon>Bacillati</taxon>
        <taxon>Actinomycetota</taxon>
        <taxon>Actinomycetes</taxon>
        <taxon>Micrococcales</taxon>
        <taxon>Micrococcaceae</taxon>
        <taxon>Auritidibacter</taxon>
    </lineage>
</organism>
<evidence type="ECO:0000256" key="3">
    <source>
        <dbReference type="ARBA" id="ARBA00013025"/>
    </source>
</evidence>
<dbReference type="AlphaFoldDB" id="A0AAJ6DCV1"/>
<dbReference type="Pfam" id="PF08245">
    <property type="entry name" value="Mur_ligase_M"/>
    <property type="match status" value="1"/>
</dbReference>
<dbReference type="GO" id="GO:0046872">
    <property type="term" value="F:metal ion binding"/>
    <property type="evidence" value="ECO:0007669"/>
    <property type="project" value="UniProtKB-KW"/>
</dbReference>
<accession>A0AAJ6DCV1</accession>
<evidence type="ECO:0000256" key="4">
    <source>
        <dbReference type="ARBA" id="ARBA00022598"/>
    </source>
</evidence>
<comment type="catalytic activity">
    <reaction evidence="10">
        <text>(6S)-5,6,7,8-tetrahydrofolyl-(gamma-L-Glu)(n) + L-glutamate + ATP = (6S)-5,6,7,8-tetrahydrofolyl-(gamma-L-Glu)(n+1) + ADP + phosphate + H(+)</text>
        <dbReference type="Rhea" id="RHEA:10580"/>
        <dbReference type="Rhea" id="RHEA-COMP:14738"/>
        <dbReference type="Rhea" id="RHEA-COMP:14740"/>
        <dbReference type="ChEBI" id="CHEBI:15378"/>
        <dbReference type="ChEBI" id="CHEBI:29985"/>
        <dbReference type="ChEBI" id="CHEBI:30616"/>
        <dbReference type="ChEBI" id="CHEBI:43474"/>
        <dbReference type="ChEBI" id="CHEBI:141005"/>
        <dbReference type="ChEBI" id="CHEBI:456216"/>
        <dbReference type="EC" id="6.3.2.17"/>
    </reaction>
</comment>
<dbReference type="Pfam" id="PF02875">
    <property type="entry name" value="Mur_ligase_C"/>
    <property type="match status" value="1"/>
</dbReference>
<evidence type="ECO:0000256" key="7">
    <source>
        <dbReference type="ARBA" id="ARBA00022840"/>
    </source>
</evidence>
<dbReference type="InterPro" id="IPR004101">
    <property type="entry name" value="Mur_ligase_C"/>
</dbReference>
<evidence type="ECO:0000313" key="15">
    <source>
        <dbReference type="Proteomes" id="UP001224674"/>
    </source>
</evidence>
<comment type="cofactor">
    <cofactor evidence="1">
        <name>Mg(2+)</name>
        <dbReference type="ChEBI" id="CHEBI:18420"/>
    </cofactor>
</comment>
<dbReference type="Proteomes" id="UP001224674">
    <property type="component" value="Chromosome"/>
</dbReference>
<evidence type="ECO:0000313" key="14">
    <source>
        <dbReference type="EMBL" id="WGH93526.1"/>
    </source>
</evidence>
<dbReference type="InterPro" id="IPR036565">
    <property type="entry name" value="Mur-like_cat_sf"/>
</dbReference>
<feature type="domain" description="Mur ligase C-terminal" evidence="12">
    <location>
        <begin position="315"/>
        <end position="433"/>
    </location>
</feature>
<evidence type="ECO:0000256" key="9">
    <source>
        <dbReference type="ARBA" id="ARBA00030592"/>
    </source>
</evidence>
<name>A0AAJ6DCV1_9MICC</name>
<feature type="region of interest" description="Disordered" evidence="11">
    <location>
        <begin position="503"/>
        <end position="526"/>
    </location>
</feature>
<dbReference type="GO" id="GO:0004326">
    <property type="term" value="F:tetrahydrofolylpolyglutamate synthase activity"/>
    <property type="evidence" value="ECO:0007669"/>
    <property type="project" value="UniProtKB-EC"/>
</dbReference>
<evidence type="ECO:0000259" key="13">
    <source>
        <dbReference type="Pfam" id="PF08245"/>
    </source>
</evidence>
<dbReference type="InterPro" id="IPR001645">
    <property type="entry name" value="Folylpolyglutamate_synth"/>
</dbReference>
<keyword evidence="4 14" id="KW-0436">Ligase</keyword>
<dbReference type="Gene3D" id="3.40.1190.10">
    <property type="entry name" value="Mur-like, catalytic domain"/>
    <property type="match status" value="1"/>
</dbReference>
<sequence length="526" mass="55767">MSELSPDPQTGPQSLEELYGDLLARAPENKMEPRMEPMYRAMDLLGDPQHCAPVIHLTGTNGKTSTAGMIETMLNSYGLSTGRYTSPHLVKFTERIKLNSEPVDDETVLRVWSEILPVVRLVDQELLVEDETPLTYFEAMTVLAFAVFADAPVDVMVLEVGLGGITDATNVADGQVSVITPISLDHTELLGETVEEIAEEKAGIIKPDGYVVSAAQEPAAAQVLLDKAREVGASFAFENLEFGVTDRRVAVGGQQVSVQGLSGTYPELFLPLHGPHQAENLAVAIVAMEAFLGHGGHTLNQELLQQGLLQVTSPGRLEVLRTNPTLVIDAAHNPAGMEATAVSVTEAFNFTKLALVVGILEEKDARGVLASLYDAFGDTVEHVALTASASPRAIDPDTLVEYALDAGWDADTLHPEPAPTDAIRWAVEAVVDEDEELHETGTANITDGTGGPGVLVTGSITLVGQVRGLLGPGETETTDTAAAHAAAAAAVVEDHDDLAAFFATEEDDTDDDVDRGGHGQQGDTDD</sequence>
<evidence type="ECO:0000256" key="2">
    <source>
        <dbReference type="ARBA" id="ARBA00008276"/>
    </source>
</evidence>
<evidence type="ECO:0000259" key="12">
    <source>
        <dbReference type="Pfam" id="PF02875"/>
    </source>
</evidence>
<gene>
    <name evidence="14" type="ORF">QDX21_01565</name>
</gene>
<evidence type="ECO:0000256" key="8">
    <source>
        <dbReference type="ARBA" id="ARBA00022842"/>
    </source>
</evidence>
<dbReference type="RefSeq" id="WP_279675005.1">
    <property type="nucleotide sequence ID" value="NZ_CP122566.1"/>
</dbReference>
<keyword evidence="15" id="KW-1185">Reference proteome</keyword>
<evidence type="ECO:0000256" key="10">
    <source>
        <dbReference type="ARBA" id="ARBA00047493"/>
    </source>
</evidence>
<keyword evidence="8" id="KW-0460">Magnesium</keyword>
<dbReference type="FunFam" id="3.40.1190.10:FF:000011">
    <property type="entry name" value="Folylpolyglutamate synthase/dihydrofolate synthase"/>
    <property type="match status" value="1"/>
</dbReference>
<feature type="domain" description="Mur ligase central" evidence="13">
    <location>
        <begin position="58"/>
        <end position="287"/>
    </location>
</feature>
<evidence type="ECO:0000256" key="5">
    <source>
        <dbReference type="ARBA" id="ARBA00022723"/>
    </source>
</evidence>
<keyword evidence="5" id="KW-0479">Metal-binding</keyword>
<dbReference type="EMBL" id="CP122566">
    <property type="protein sequence ID" value="WGH93526.1"/>
    <property type="molecule type" value="Genomic_DNA"/>
</dbReference>
<dbReference type="PROSITE" id="PS01011">
    <property type="entry name" value="FOLYLPOLYGLU_SYNT_1"/>
    <property type="match status" value="1"/>
</dbReference>
<dbReference type="NCBIfam" id="TIGR01499">
    <property type="entry name" value="folC"/>
    <property type="match status" value="1"/>
</dbReference>
<dbReference type="Gene3D" id="3.90.190.20">
    <property type="entry name" value="Mur ligase, C-terminal domain"/>
    <property type="match status" value="1"/>
</dbReference>